<protein>
    <submittedName>
        <fullName evidence="3">CASP-like protein</fullName>
    </submittedName>
</protein>
<feature type="transmembrane region" description="Helical" evidence="1">
    <location>
        <begin position="38"/>
        <end position="63"/>
    </location>
</feature>
<evidence type="ECO:0000256" key="1">
    <source>
        <dbReference type="SAM" id="Phobius"/>
    </source>
</evidence>
<evidence type="ECO:0000313" key="3">
    <source>
        <dbReference type="WBParaSite" id="maker-uti_cns_0004711-snap-gene-0.21-mRNA-1"/>
    </source>
</evidence>
<dbReference type="WBParaSite" id="maker-uti_cns_0004711-snap-gene-0.21-mRNA-1">
    <property type="protein sequence ID" value="maker-uti_cns_0004711-snap-gene-0.21-mRNA-1"/>
    <property type="gene ID" value="maker-uti_cns_0004711-snap-gene-0.21"/>
</dbReference>
<name>A0A1I8H7F9_9PLAT</name>
<sequence length="131" mass="13733">MQFNLTATSIAFFTFLALLLSIASPCFTIWPKTKFNAMTALTVIACLSLVVAAAADVAALVLGAARSRPVILSASVSVLIAVLCYIILLAVFASSYIDSCDCVNSVARGSWLDAIAMSFAGATLPYRFVGI</sequence>
<dbReference type="AlphaFoldDB" id="A0A1I8H7F9"/>
<organism evidence="2 3">
    <name type="scientific">Macrostomum lignano</name>
    <dbReference type="NCBI Taxonomy" id="282301"/>
    <lineage>
        <taxon>Eukaryota</taxon>
        <taxon>Metazoa</taxon>
        <taxon>Spiralia</taxon>
        <taxon>Lophotrochozoa</taxon>
        <taxon>Platyhelminthes</taxon>
        <taxon>Rhabditophora</taxon>
        <taxon>Macrostomorpha</taxon>
        <taxon>Macrostomida</taxon>
        <taxon>Macrostomidae</taxon>
        <taxon>Macrostomum</taxon>
    </lineage>
</organism>
<keyword evidence="1" id="KW-0472">Membrane</keyword>
<keyword evidence="1" id="KW-1133">Transmembrane helix</keyword>
<feature type="transmembrane region" description="Helical" evidence="1">
    <location>
        <begin position="70"/>
        <end position="97"/>
    </location>
</feature>
<reference evidence="3" key="1">
    <citation type="submission" date="2016-11" db="UniProtKB">
        <authorList>
            <consortium name="WormBaseParasite"/>
        </authorList>
    </citation>
    <scope>IDENTIFICATION</scope>
</reference>
<keyword evidence="2" id="KW-1185">Reference proteome</keyword>
<keyword evidence="1" id="KW-0812">Transmembrane</keyword>
<dbReference type="Proteomes" id="UP000095280">
    <property type="component" value="Unplaced"/>
</dbReference>
<proteinExistence type="predicted"/>
<accession>A0A1I8H7F9</accession>
<evidence type="ECO:0000313" key="2">
    <source>
        <dbReference type="Proteomes" id="UP000095280"/>
    </source>
</evidence>
<feature type="transmembrane region" description="Helical" evidence="1">
    <location>
        <begin position="109"/>
        <end position="129"/>
    </location>
</feature>